<dbReference type="Gene3D" id="3.40.50.300">
    <property type="entry name" value="P-loop containing nucleotide triphosphate hydrolases"/>
    <property type="match status" value="1"/>
</dbReference>
<dbReference type="PROSITE" id="PS50893">
    <property type="entry name" value="ABC_TRANSPORTER_2"/>
    <property type="match status" value="1"/>
</dbReference>
<dbReference type="OrthoDB" id="9802264at2"/>
<dbReference type="Pfam" id="PF00005">
    <property type="entry name" value="ABC_tran"/>
    <property type="match status" value="1"/>
</dbReference>
<evidence type="ECO:0000256" key="3">
    <source>
        <dbReference type="ARBA" id="ARBA00022741"/>
    </source>
</evidence>
<dbReference type="AlphaFoldDB" id="A0A3E2W063"/>
<comment type="caution">
    <text evidence="6">The sequence shown here is derived from an EMBL/GenBank/DDBJ whole genome shotgun (WGS) entry which is preliminary data.</text>
</comment>
<dbReference type="GO" id="GO:0016887">
    <property type="term" value="F:ATP hydrolysis activity"/>
    <property type="evidence" value="ECO:0007669"/>
    <property type="project" value="InterPro"/>
</dbReference>
<dbReference type="CDD" id="cd03255">
    <property type="entry name" value="ABC_MJ0796_LolCDE_FtsE"/>
    <property type="match status" value="1"/>
</dbReference>
<proteinExistence type="inferred from homology"/>
<evidence type="ECO:0000256" key="1">
    <source>
        <dbReference type="ARBA" id="ARBA00005417"/>
    </source>
</evidence>
<dbReference type="PROSITE" id="PS00211">
    <property type="entry name" value="ABC_TRANSPORTER_1"/>
    <property type="match status" value="1"/>
</dbReference>
<evidence type="ECO:0000259" key="5">
    <source>
        <dbReference type="PROSITE" id="PS50893"/>
    </source>
</evidence>
<protein>
    <submittedName>
        <fullName evidence="6">ABC transporter ATP-binding protein</fullName>
    </submittedName>
</protein>
<dbReference type="PANTHER" id="PTHR24220">
    <property type="entry name" value="IMPORT ATP-BINDING PROTEIN"/>
    <property type="match status" value="1"/>
</dbReference>
<evidence type="ECO:0000313" key="7">
    <source>
        <dbReference type="Proteomes" id="UP000260025"/>
    </source>
</evidence>
<dbReference type="InterPro" id="IPR017911">
    <property type="entry name" value="MacB-like_ATP-bd"/>
</dbReference>
<dbReference type="InterPro" id="IPR015854">
    <property type="entry name" value="ABC_transpr_LolD-like"/>
</dbReference>
<dbReference type="Proteomes" id="UP000260025">
    <property type="component" value="Unassembled WGS sequence"/>
</dbReference>
<keyword evidence="3" id="KW-0547">Nucleotide-binding</keyword>
<dbReference type="InterPro" id="IPR017871">
    <property type="entry name" value="ABC_transporter-like_CS"/>
</dbReference>
<dbReference type="InterPro" id="IPR003439">
    <property type="entry name" value="ABC_transporter-like_ATP-bd"/>
</dbReference>
<dbReference type="RefSeq" id="WP_117442311.1">
    <property type="nucleotide sequence ID" value="NZ_JAJFEN010000007.1"/>
</dbReference>
<evidence type="ECO:0000313" key="6">
    <source>
        <dbReference type="EMBL" id="RGC17270.1"/>
    </source>
</evidence>
<keyword evidence="2" id="KW-0813">Transport</keyword>
<accession>A0A3E2W063</accession>
<evidence type="ECO:0000256" key="2">
    <source>
        <dbReference type="ARBA" id="ARBA00022448"/>
    </source>
</evidence>
<reference evidence="6 7" key="1">
    <citation type="submission" date="2018-08" db="EMBL/GenBank/DDBJ databases">
        <title>A genome reference for cultivated species of the human gut microbiota.</title>
        <authorList>
            <person name="Zou Y."/>
            <person name="Xue W."/>
            <person name="Luo G."/>
        </authorList>
    </citation>
    <scope>NUCLEOTIDE SEQUENCE [LARGE SCALE GENOMIC DNA]</scope>
    <source>
        <strain evidence="6 7">OF01-2LB</strain>
    </source>
</reference>
<organism evidence="6 7">
    <name type="scientific">Clostridium innocuum</name>
    <dbReference type="NCBI Taxonomy" id="1522"/>
    <lineage>
        <taxon>Bacteria</taxon>
        <taxon>Bacillati</taxon>
        <taxon>Bacillota</taxon>
        <taxon>Clostridia</taxon>
        <taxon>Eubacteriales</taxon>
        <taxon>Clostridiaceae</taxon>
        <taxon>Clostridium</taxon>
    </lineage>
</organism>
<dbReference type="InterPro" id="IPR027417">
    <property type="entry name" value="P-loop_NTPase"/>
</dbReference>
<dbReference type="GO" id="GO:0005886">
    <property type="term" value="C:plasma membrane"/>
    <property type="evidence" value="ECO:0007669"/>
    <property type="project" value="UniProtKB-ARBA"/>
</dbReference>
<feature type="domain" description="ABC transporter" evidence="5">
    <location>
        <begin position="3"/>
        <end position="223"/>
    </location>
</feature>
<dbReference type="GO" id="GO:0022857">
    <property type="term" value="F:transmembrane transporter activity"/>
    <property type="evidence" value="ECO:0007669"/>
    <property type="project" value="TreeGrafter"/>
</dbReference>
<gene>
    <name evidence="6" type="ORF">DXA38_05390</name>
</gene>
<dbReference type="GO" id="GO:0005524">
    <property type="term" value="F:ATP binding"/>
    <property type="evidence" value="ECO:0007669"/>
    <property type="project" value="UniProtKB-KW"/>
</dbReference>
<dbReference type="SMART" id="SM00382">
    <property type="entry name" value="AAA"/>
    <property type="match status" value="1"/>
</dbReference>
<sequence>MQLELQDIGYSYNGRDAVLSHVNTRFEGGRIYAITGRSGAGKTTLLSLLSQLTKPTEGRILYNGKDVSEVDQYVYRSRYVGVVFQSFNLLMHLSAVENVLLSMDIAGVKKDNNRAYAMKLLEKVGLCEAEAQRRILKLSGGQQQRVAIARALSYDPAILLADEPTGNLDEDTQDEIMDIFKSLAYEEEKCIILVTHSPVVAAQADDVYALTDTKKSKRRQKGV</sequence>
<dbReference type="FunFam" id="3.40.50.300:FF:000056">
    <property type="entry name" value="Cell division ATP-binding protein FtsE"/>
    <property type="match status" value="1"/>
</dbReference>
<comment type="similarity">
    <text evidence="1">Belongs to the ABC transporter superfamily.</text>
</comment>
<dbReference type="SUPFAM" id="SSF52540">
    <property type="entry name" value="P-loop containing nucleoside triphosphate hydrolases"/>
    <property type="match status" value="1"/>
</dbReference>
<keyword evidence="4 6" id="KW-0067">ATP-binding</keyword>
<dbReference type="EMBL" id="QVEV01000005">
    <property type="protein sequence ID" value="RGC17270.1"/>
    <property type="molecule type" value="Genomic_DNA"/>
</dbReference>
<dbReference type="InterPro" id="IPR003593">
    <property type="entry name" value="AAA+_ATPase"/>
</dbReference>
<evidence type="ECO:0000256" key="4">
    <source>
        <dbReference type="ARBA" id="ARBA00022840"/>
    </source>
</evidence>
<dbReference type="PANTHER" id="PTHR24220:SF689">
    <property type="entry name" value="LIPOPROTEIN-RELEASING SYSTEM ATP-BINDING PROTEIN LOLD"/>
    <property type="match status" value="1"/>
</dbReference>
<name>A0A3E2W063_CLOIN</name>